<organism evidence="1 2">
    <name type="scientific">Rhizocola hellebori</name>
    <dbReference type="NCBI Taxonomy" id="1392758"/>
    <lineage>
        <taxon>Bacteria</taxon>
        <taxon>Bacillati</taxon>
        <taxon>Actinomycetota</taxon>
        <taxon>Actinomycetes</taxon>
        <taxon>Micromonosporales</taxon>
        <taxon>Micromonosporaceae</taxon>
        <taxon>Rhizocola</taxon>
    </lineage>
</organism>
<proteinExistence type="predicted"/>
<sequence>MTSSSPRLAAAEIPTEVLHQLYRDYCLSKHVYAKAAYADDAARQAHIDDDARSYYEEAHMGPLAELVKAAYAAGRESVLHEPNDIEATGGCCCNGCIGEGRCDLYDPADADERMENDAERIAEMTPDELARWGE</sequence>
<keyword evidence="2" id="KW-1185">Reference proteome</keyword>
<dbReference type="Proteomes" id="UP000612899">
    <property type="component" value="Unassembled WGS sequence"/>
</dbReference>
<gene>
    <name evidence="1" type="ORF">Rhe02_54310</name>
</gene>
<dbReference type="AlphaFoldDB" id="A0A8J3QAT9"/>
<evidence type="ECO:0000313" key="1">
    <source>
        <dbReference type="EMBL" id="GIH07364.1"/>
    </source>
</evidence>
<dbReference type="RefSeq" id="WP_203911156.1">
    <property type="nucleotide sequence ID" value="NZ_BONY01000036.1"/>
</dbReference>
<protein>
    <submittedName>
        <fullName evidence="1">Uncharacterized protein</fullName>
    </submittedName>
</protein>
<dbReference type="EMBL" id="BONY01000036">
    <property type="protein sequence ID" value="GIH07364.1"/>
    <property type="molecule type" value="Genomic_DNA"/>
</dbReference>
<evidence type="ECO:0000313" key="2">
    <source>
        <dbReference type="Proteomes" id="UP000612899"/>
    </source>
</evidence>
<reference evidence="1" key="1">
    <citation type="submission" date="2021-01" db="EMBL/GenBank/DDBJ databases">
        <title>Whole genome shotgun sequence of Rhizocola hellebori NBRC 109834.</title>
        <authorList>
            <person name="Komaki H."/>
            <person name="Tamura T."/>
        </authorList>
    </citation>
    <scope>NUCLEOTIDE SEQUENCE</scope>
    <source>
        <strain evidence="1">NBRC 109834</strain>
    </source>
</reference>
<accession>A0A8J3QAT9</accession>
<name>A0A8J3QAT9_9ACTN</name>
<comment type="caution">
    <text evidence="1">The sequence shown here is derived from an EMBL/GenBank/DDBJ whole genome shotgun (WGS) entry which is preliminary data.</text>
</comment>